<dbReference type="Gene3D" id="2.40.110.10">
    <property type="entry name" value="Butyryl-CoA Dehydrogenase, subunit A, domain 2"/>
    <property type="match status" value="1"/>
</dbReference>
<dbReference type="InterPro" id="IPR009100">
    <property type="entry name" value="AcylCoA_DH/oxidase_NM_dom_sf"/>
</dbReference>
<dbReference type="InterPro" id="IPR036250">
    <property type="entry name" value="AcylCo_DH-like_C"/>
</dbReference>
<evidence type="ECO:0008006" key="10">
    <source>
        <dbReference type="Google" id="ProtNLM"/>
    </source>
</evidence>
<comment type="cofactor">
    <cofactor evidence="1">
        <name>FAD</name>
        <dbReference type="ChEBI" id="CHEBI:57692"/>
    </cofactor>
</comment>
<organism evidence="9">
    <name type="scientific">marine metagenome</name>
    <dbReference type="NCBI Taxonomy" id="408172"/>
    <lineage>
        <taxon>unclassified sequences</taxon>
        <taxon>metagenomes</taxon>
        <taxon>ecological metagenomes</taxon>
    </lineage>
</organism>
<dbReference type="Gene3D" id="1.20.140.10">
    <property type="entry name" value="Butyryl-CoA Dehydrogenase, subunit A, domain 3"/>
    <property type="match status" value="1"/>
</dbReference>
<dbReference type="PANTHER" id="PTHR43292">
    <property type="entry name" value="ACYL-COA DEHYDROGENASE"/>
    <property type="match status" value="1"/>
</dbReference>
<dbReference type="Pfam" id="PF00441">
    <property type="entry name" value="Acyl-CoA_dh_1"/>
    <property type="match status" value="1"/>
</dbReference>
<sequence length="416" mass="45949">MQPTYSQDAEAYRTKIQEFITEHLPANWEGIGSLTGNSKAEFVGQWRQILSEHRLLATMWPTEYGGPGLTVNENVIIAEEFTKAGLPTGGSNDGFGIGMVGNTLIEWGTEEQKKHYLPRILEGEDLWCQGYSEPGAGSDLANLGCRAELDGDEWVLNGQKIWTSSGHLANWIFVLGRTAPDHAKHQGITFFLCPMDQEGIEVRPIVNIAGHSHFNEIFFSNARVPKENVVGQVNGGWAVAMTLLGYERGFGATTTYFRYRAELDRLVEMAQERGRTEDPSIRQRLAWCHSKVEIMRWLGQQVLTSFLNGEPPGPKSSIGKLNWSEYHRHVTELSINILGAEAMVVEGDDAFAAGLGAADAGTPNTTSAWINSFLSARSGTIYAGTSQVQRNIIGERILGLPKEPRADEGPWNETVR</sequence>
<evidence type="ECO:0000259" key="8">
    <source>
        <dbReference type="Pfam" id="PF02771"/>
    </source>
</evidence>
<dbReference type="PANTHER" id="PTHR43292:SF3">
    <property type="entry name" value="ACYL-COA DEHYDROGENASE FADE29"/>
    <property type="match status" value="1"/>
</dbReference>
<dbReference type="Gene3D" id="1.10.540.10">
    <property type="entry name" value="Acyl-CoA dehydrogenase/oxidase, N-terminal domain"/>
    <property type="match status" value="1"/>
</dbReference>
<proteinExistence type="inferred from homology"/>
<evidence type="ECO:0000256" key="1">
    <source>
        <dbReference type="ARBA" id="ARBA00001974"/>
    </source>
</evidence>
<dbReference type="GO" id="GO:0005886">
    <property type="term" value="C:plasma membrane"/>
    <property type="evidence" value="ECO:0007669"/>
    <property type="project" value="TreeGrafter"/>
</dbReference>
<dbReference type="InterPro" id="IPR006091">
    <property type="entry name" value="Acyl-CoA_Oxase/DH_mid-dom"/>
</dbReference>
<dbReference type="AlphaFoldDB" id="A0A381PLV0"/>
<feature type="domain" description="Acyl-CoA dehydrogenase/oxidase N-terminal" evidence="8">
    <location>
        <begin position="7"/>
        <end position="124"/>
    </location>
</feature>
<dbReference type="Pfam" id="PF02770">
    <property type="entry name" value="Acyl-CoA_dh_M"/>
    <property type="match status" value="1"/>
</dbReference>
<name>A0A381PLV0_9ZZZZ</name>
<dbReference type="InterPro" id="IPR037069">
    <property type="entry name" value="AcylCoA_DH/ox_N_sf"/>
</dbReference>
<evidence type="ECO:0000256" key="5">
    <source>
        <dbReference type="ARBA" id="ARBA00023002"/>
    </source>
</evidence>
<gene>
    <name evidence="9" type="ORF">METZ01_LOCUS20282</name>
</gene>
<dbReference type="FunFam" id="2.40.110.10:FF:000011">
    <property type="entry name" value="Acyl-CoA dehydrogenase FadE34"/>
    <property type="match status" value="1"/>
</dbReference>
<dbReference type="EMBL" id="UINC01001011">
    <property type="protein sequence ID" value="SUZ67428.1"/>
    <property type="molecule type" value="Genomic_DNA"/>
</dbReference>
<keyword evidence="5" id="KW-0560">Oxidoreductase</keyword>
<dbReference type="SUPFAM" id="SSF47203">
    <property type="entry name" value="Acyl-CoA dehydrogenase C-terminal domain-like"/>
    <property type="match status" value="1"/>
</dbReference>
<dbReference type="SUPFAM" id="SSF56645">
    <property type="entry name" value="Acyl-CoA dehydrogenase NM domain-like"/>
    <property type="match status" value="1"/>
</dbReference>
<dbReference type="InterPro" id="IPR052161">
    <property type="entry name" value="Mycobact_Acyl-CoA_DH"/>
</dbReference>
<evidence type="ECO:0000256" key="2">
    <source>
        <dbReference type="ARBA" id="ARBA00009347"/>
    </source>
</evidence>
<evidence type="ECO:0000256" key="4">
    <source>
        <dbReference type="ARBA" id="ARBA00022827"/>
    </source>
</evidence>
<dbReference type="GO" id="GO:0050660">
    <property type="term" value="F:flavin adenine dinucleotide binding"/>
    <property type="evidence" value="ECO:0007669"/>
    <property type="project" value="InterPro"/>
</dbReference>
<protein>
    <recommendedName>
        <fullName evidence="10">Acyl-CoA dehydrogenase</fullName>
    </recommendedName>
</protein>
<reference evidence="9" key="1">
    <citation type="submission" date="2018-05" db="EMBL/GenBank/DDBJ databases">
        <authorList>
            <person name="Lanie J.A."/>
            <person name="Ng W.-L."/>
            <person name="Kazmierczak K.M."/>
            <person name="Andrzejewski T.M."/>
            <person name="Davidsen T.M."/>
            <person name="Wayne K.J."/>
            <person name="Tettelin H."/>
            <person name="Glass J.I."/>
            <person name="Rusch D."/>
            <person name="Podicherti R."/>
            <person name="Tsui H.-C.T."/>
            <person name="Winkler M.E."/>
        </authorList>
    </citation>
    <scope>NUCLEOTIDE SEQUENCE</scope>
</reference>
<keyword evidence="3" id="KW-0285">Flavoprotein</keyword>
<evidence type="ECO:0000256" key="3">
    <source>
        <dbReference type="ARBA" id="ARBA00022630"/>
    </source>
</evidence>
<evidence type="ECO:0000259" key="6">
    <source>
        <dbReference type="Pfam" id="PF00441"/>
    </source>
</evidence>
<feature type="domain" description="Acyl-CoA dehydrogenase/oxidase C-terminal" evidence="6">
    <location>
        <begin position="234"/>
        <end position="398"/>
    </location>
</feature>
<keyword evidence="4" id="KW-0274">FAD</keyword>
<evidence type="ECO:0000259" key="7">
    <source>
        <dbReference type="Pfam" id="PF02770"/>
    </source>
</evidence>
<dbReference type="GO" id="GO:0016627">
    <property type="term" value="F:oxidoreductase activity, acting on the CH-CH group of donors"/>
    <property type="evidence" value="ECO:0007669"/>
    <property type="project" value="InterPro"/>
</dbReference>
<accession>A0A381PLV0</accession>
<dbReference type="InterPro" id="IPR009075">
    <property type="entry name" value="AcylCo_DH/oxidase_C"/>
</dbReference>
<evidence type="ECO:0000313" key="9">
    <source>
        <dbReference type="EMBL" id="SUZ67428.1"/>
    </source>
</evidence>
<dbReference type="Pfam" id="PF02771">
    <property type="entry name" value="Acyl-CoA_dh_N"/>
    <property type="match status" value="1"/>
</dbReference>
<dbReference type="InterPro" id="IPR013786">
    <property type="entry name" value="AcylCoA_DH/ox_N"/>
</dbReference>
<dbReference type="InterPro" id="IPR046373">
    <property type="entry name" value="Acyl-CoA_Oxase/DH_mid-dom_sf"/>
</dbReference>
<comment type="similarity">
    <text evidence="2">Belongs to the acyl-CoA dehydrogenase family.</text>
</comment>
<feature type="domain" description="Acyl-CoA oxidase/dehydrogenase middle" evidence="7">
    <location>
        <begin position="128"/>
        <end position="221"/>
    </location>
</feature>